<reference evidence="1 2" key="1">
    <citation type="journal article" date="2022" name="Plant J.">
        <title>Chromosome-level genome of Camellia lanceoleosa provides a valuable resource for understanding genome evolution and self-incompatibility.</title>
        <authorList>
            <person name="Gong W."/>
            <person name="Xiao S."/>
            <person name="Wang L."/>
            <person name="Liao Z."/>
            <person name="Chang Y."/>
            <person name="Mo W."/>
            <person name="Hu G."/>
            <person name="Li W."/>
            <person name="Zhao G."/>
            <person name="Zhu H."/>
            <person name="Hu X."/>
            <person name="Ji K."/>
            <person name="Xiang X."/>
            <person name="Song Q."/>
            <person name="Yuan D."/>
            <person name="Jin S."/>
            <person name="Zhang L."/>
        </authorList>
    </citation>
    <scope>NUCLEOTIDE SEQUENCE [LARGE SCALE GENOMIC DNA]</scope>
    <source>
        <strain evidence="1">SQ_2022a</strain>
    </source>
</reference>
<comment type="caution">
    <text evidence="1">The sequence shown here is derived from an EMBL/GenBank/DDBJ whole genome shotgun (WGS) entry which is preliminary data.</text>
</comment>
<proteinExistence type="predicted"/>
<gene>
    <name evidence="1" type="ORF">LOK49_LG12G02376</name>
</gene>
<dbReference type="Proteomes" id="UP001060215">
    <property type="component" value="Chromosome 13"/>
</dbReference>
<name>A0ACC0FP62_9ERIC</name>
<dbReference type="EMBL" id="CM045770">
    <property type="protein sequence ID" value="KAI7990495.1"/>
    <property type="molecule type" value="Genomic_DNA"/>
</dbReference>
<protein>
    <submittedName>
        <fullName evidence="1">Chaperone protein dnaJ 72</fullName>
    </submittedName>
</protein>
<organism evidence="1 2">
    <name type="scientific">Camellia lanceoleosa</name>
    <dbReference type="NCBI Taxonomy" id="1840588"/>
    <lineage>
        <taxon>Eukaryota</taxon>
        <taxon>Viridiplantae</taxon>
        <taxon>Streptophyta</taxon>
        <taxon>Embryophyta</taxon>
        <taxon>Tracheophyta</taxon>
        <taxon>Spermatophyta</taxon>
        <taxon>Magnoliopsida</taxon>
        <taxon>eudicotyledons</taxon>
        <taxon>Gunneridae</taxon>
        <taxon>Pentapetalae</taxon>
        <taxon>asterids</taxon>
        <taxon>Ericales</taxon>
        <taxon>Theaceae</taxon>
        <taxon>Camellia</taxon>
    </lineage>
</organism>
<sequence length="186" mass="20737">MDHYKVLGLTRNATKDEIKESFRKLAMQFHPDKHSHSPNSVKDGATLRFKQVSEAYEVLMDDRKRAHFNLRYSNNNNNNNNGRTASGFNSYGYGYGYNSGSKPNSSYGFYSRGVNGDGFVSKLEIAFRFLTTRSGLLNLAFAGALLGGTLIVDTSGDTLWKMHNPGKSFEDAVESIEKAKAVKDKM</sequence>
<evidence type="ECO:0000313" key="1">
    <source>
        <dbReference type="EMBL" id="KAI7990495.1"/>
    </source>
</evidence>
<accession>A0ACC0FP62</accession>
<evidence type="ECO:0000313" key="2">
    <source>
        <dbReference type="Proteomes" id="UP001060215"/>
    </source>
</evidence>
<keyword evidence="2" id="KW-1185">Reference proteome</keyword>